<dbReference type="Proteomes" id="UP000000311">
    <property type="component" value="Unassembled WGS sequence"/>
</dbReference>
<name>E2A2Q4_CAMFO</name>
<gene>
    <name evidence="2" type="ORF">EAG_06504</name>
</gene>
<proteinExistence type="predicted"/>
<evidence type="ECO:0000313" key="2">
    <source>
        <dbReference type="EMBL" id="EFN72285.1"/>
    </source>
</evidence>
<feature type="region of interest" description="Disordered" evidence="1">
    <location>
        <begin position="13"/>
        <end position="71"/>
    </location>
</feature>
<protein>
    <submittedName>
        <fullName evidence="2">Uncharacterized protein</fullName>
    </submittedName>
</protein>
<sequence length="71" mass="7738">MFAGLGQEYRRVFGDSSATPATSSGPPMTGPFVAQPNRRDDYAASAQDEDTRDRSDTPPVIKKARLYTEGE</sequence>
<dbReference type="AlphaFoldDB" id="E2A2Q4"/>
<dbReference type="EMBL" id="GL436199">
    <property type="protein sequence ID" value="EFN72285.1"/>
    <property type="molecule type" value="Genomic_DNA"/>
</dbReference>
<evidence type="ECO:0000313" key="3">
    <source>
        <dbReference type="Proteomes" id="UP000000311"/>
    </source>
</evidence>
<feature type="compositionally biased region" description="Low complexity" evidence="1">
    <location>
        <begin position="16"/>
        <end position="31"/>
    </location>
</feature>
<evidence type="ECO:0000256" key="1">
    <source>
        <dbReference type="SAM" id="MobiDB-lite"/>
    </source>
</evidence>
<organism evidence="3">
    <name type="scientific">Camponotus floridanus</name>
    <name type="common">Florida carpenter ant</name>
    <dbReference type="NCBI Taxonomy" id="104421"/>
    <lineage>
        <taxon>Eukaryota</taxon>
        <taxon>Metazoa</taxon>
        <taxon>Ecdysozoa</taxon>
        <taxon>Arthropoda</taxon>
        <taxon>Hexapoda</taxon>
        <taxon>Insecta</taxon>
        <taxon>Pterygota</taxon>
        <taxon>Neoptera</taxon>
        <taxon>Endopterygota</taxon>
        <taxon>Hymenoptera</taxon>
        <taxon>Apocrita</taxon>
        <taxon>Aculeata</taxon>
        <taxon>Formicoidea</taxon>
        <taxon>Formicidae</taxon>
        <taxon>Formicinae</taxon>
        <taxon>Camponotus</taxon>
    </lineage>
</organism>
<accession>E2A2Q4</accession>
<reference evidence="2 3" key="1">
    <citation type="journal article" date="2010" name="Science">
        <title>Genomic comparison of the ants Camponotus floridanus and Harpegnathos saltator.</title>
        <authorList>
            <person name="Bonasio R."/>
            <person name="Zhang G."/>
            <person name="Ye C."/>
            <person name="Mutti N.S."/>
            <person name="Fang X."/>
            <person name="Qin N."/>
            <person name="Donahue G."/>
            <person name="Yang P."/>
            <person name="Li Q."/>
            <person name="Li C."/>
            <person name="Zhang P."/>
            <person name="Huang Z."/>
            <person name="Berger S.L."/>
            <person name="Reinberg D."/>
            <person name="Wang J."/>
            <person name="Liebig J."/>
        </authorList>
    </citation>
    <scope>NUCLEOTIDE SEQUENCE [LARGE SCALE GENOMIC DNA]</scope>
    <source>
        <strain evidence="3">C129</strain>
    </source>
</reference>
<dbReference type="OrthoDB" id="7552645at2759"/>
<dbReference type="InParanoid" id="E2A2Q4"/>
<keyword evidence="3" id="KW-1185">Reference proteome</keyword>